<sequence>ALRVGRAQGLLARAHRLDLHPRRPGPRPVRDRPDETAALAGGQRAVPALGDHRPDPPGRRRRAVLDDLERGVARVHLGRAGPDLPRPPRHVERELDRPPVGQPAVQEPRREPQQLPRRRAGAGRGVAQQPPRVPDQRPPRAAVVADRRQLLRDQGDGLVQAGLEGEAPVAAGDGGEAAGV</sequence>
<evidence type="ECO:0000313" key="2">
    <source>
        <dbReference type="EMBL" id="CAA9398324.1"/>
    </source>
</evidence>
<evidence type="ECO:0000256" key="1">
    <source>
        <dbReference type="SAM" id="MobiDB-lite"/>
    </source>
</evidence>
<feature type="compositionally biased region" description="Basic and acidic residues" evidence="1">
    <location>
        <begin position="145"/>
        <end position="155"/>
    </location>
</feature>
<keyword evidence="2" id="KW-0560">Oxidoreductase</keyword>
<protein>
    <submittedName>
        <fullName evidence="2">Fatty acid desaturase Delta-9 fatty acid desaturase</fullName>
        <ecNumber evidence="2">1.14.19.1</ecNumber>
    </submittedName>
</protein>
<dbReference type="EC" id="1.14.19.1" evidence="2"/>
<dbReference type="EMBL" id="CADCUQ010000357">
    <property type="protein sequence ID" value="CAA9398324.1"/>
    <property type="molecule type" value="Genomic_DNA"/>
</dbReference>
<dbReference type="GO" id="GO:0004768">
    <property type="term" value="F:stearoyl-CoA 9-desaturase activity"/>
    <property type="evidence" value="ECO:0007669"/>
    <property type="project" value="UniProtKB-EC"/>
</dbReference>
<dbReference type="AlphaFoldDB" id="A0A6J4NVD5"/>
<reference evidence="2" key="1">
    <citation type="submission" date="2020-02" db="EMBL/GenBank/DDBJ databases">
        <authorList>
            <person name="Meier V. D."/>
        </authorList>
    </citation>
    <scope>NUCLEOTIDE SEQUENCE</scope>
    <source>
        <strain evidence="2">AVDCRST_MAG64</strain>
    </source>
</reference>
<accession>A0A6J4NVD5</accession>
<gene>
    <name evidence="2" type="ORF">AVDCRST_MAG64-1558</name>
</gene>
<feature type="non-terminal residue" evidence="2">
    <location>
        <position position="1"/>
    </location>
</feature>
<name>A0A6J4NVD5_9BACT</name>
<proteinExistence type="predicted"/>
<organism evidence="2">
    <name type="scientific">uncultured Phycisphaerae bacterium</name>
    <dbReference type="NCBI Taxonomy" id="904963"/>
    <lineage>
        <taxon>Bacteria</taxon>
        <taxon>Pseudomonadati</taxon>
        <taxon>Planctomycetota</taxon>
        <taxon>Phycisphaerae</taxon>
        <taxon>environmental samples</taxon>
    </lineage>
</organism>
<feature type="compositionally biased region" description="Basic and acidic residues" evidence="1">
    <location>
        <begin position="50"/>
        <end position="61"/>
    </location>
</feature>
<feature type="region of interest" description="Disordered" evidence="1">
    <location>
        <begin position="73"/>
        <end position="180"/>
    </location>
</feature>
<feature type="region of interest" description="Disordered" evidence="1">
    <location>
        <begin position="1"/>
        <end position="61"/>
    </location>
</feature>
<feature type="non-terminal residue" evidence="2">
    <location>
        <position position="180"/>
    </location>
</feature>